<proteinExistence type="predicted"/>
<dbReference type="PATRIC" id="fig|86840.3.peg.1799"/>
<evidence type="ECO:0000313" key="1">
    <source>
        <dbReference type="EMBL" id="KPW68680.1"/>
    </source>
</evidence>
<dbReference type="AlphaFoldDB" id="A0A0P9LGK0"/>
<dbReference type="EMBL" id="LJPX01000474">
    <property type="protein sequence ID" value="KPW68680.1"/>
    <property type="molecule type" value="Genomic_DNA"/>
</dbReference>
<dbReference type="Proteomes" id="UP000050564">
    <property type="component" value="Unassembled WGS sequence"/>
</dbReference>
<sequence>MRSLQILFEDMNIRMLDAHKSATNLKDLWTMLAAYIDGSANELAAISDDQALMIFAMQFQGVVTPWLEIRGLTTQLLKIFESALDQFQREQQSVITLEQ</sequence>
<organism evidence="1 3">
    <name type="scientific">Pseudomonas cannabina</name>
    <dbReference type="NCBI Taxonomy" id="86840"/>
    <lineage>
        <taxon>Bacteria</taxon>
        <taxon>Pseudomonadati</taxon>
        <taxon>Pseudomonadota</taxon>
        <taxon>Gammaproteobacteria</taxon>
        <taxon>Pseudomonadales</taxon>
        <taxon>Pseudomonadaceae</taxon>
        <taxon>Pseudomonas</taxon>
    </lineage>
</organism>
<reference evidence="1 3" key="1">
    <citation type="submission" date="2015-09" db="EMBL/GenBank/DDBJ databases">
        <title>Genome announcement of multiple Pseudomonas syringae strains.</title>
        <authorList>
            <person name="Thakur S."/>
            <person name="Wang P.W."/>
            <person name="Gong Y."/>
            <person name="Weir B.S."/>
            <person name="Guttman D.S."/>
        </authorList>
    </citation>
    <scope>NUCLEOTIDE SEQUENCE [LARGE SCALE GENOMIC DNA]</scope>
    <source>
        <strain evidence="1 3">ICMP2823</strain>
    </source>
</reference>
<protein>
    <submittedName>
        <fullName evidence="1">Binary cytotoxin component</fullName>
    </submittedName>
</protein>
<evidence type="ECO:0000313" key="4">
    <source>
        <dbReference type="Proteomes" id="UP000281372"/>
    </source>
</evidence>
<dbReference type="Gene3D" id="1.20.1170.10">
    <property type="match status" value="1"/>
</dbReference>
<gene>
    <name evidence="1" type="ORF">ALO81_01306</name>
    <name evidence="2" type="ORF">ALQ64_02602</name>
</gene>
<name>A0A0P9LGK0_PSECA</name>
<dbReference type="Proteomes" id="UP000281372">
    <property type="component" value="Unassembled WGS sequence"/>
</dbReference>
<reference evidence="2 4" key="2">
    <citation type="submission" date="2018-08" db="EMBL/GenBank/DDBJ databases">
        <title>Recombination of ecologically and evolutionarily significant loci maintains genetic cohesion in the Pseudomonas syringae species complex.</title>
        <authorList>
            <person name="Dillon M."/>
            <person name="Thakur S."/>
            <person name="Almeida R.N.D."/>
            <person name="Weir B.S."/>
            <person name="Guttman D.S."/>
        </authorList>
    </citation>
    <scope>NUCLEOTIDE SEQUENCE [LARGE SCALE GENOMIC DNA]</scope>
    <source>
        <strain evidence="2 4">ICMP 2821</strain>
    </source>
</reference>
<evidence type="ECO:0000313" key="2">
    <source>
        <dbReference type="EMBL" id="RMN21982.1"/>
    </source>
</evidence>
<comment type="caution">
    <text evidence="1">The sequence shown here is derived from an EMBL/GenBank/DDBJ whole genome shotgun (WGS) entry which is preliminary data.</text>
</comment>
<dbReference type="SUPFAM" id="SSF58100">
    <property type="entry name" value="Bacterial hemolysins"/>
    <property type="match status" value="1"/>
</dbReference>
<accession>A0A0P9LGK0</accession>
<dbReference type="EMBL" id="RBOW01000812">
    <property type="protein sequence ID" value="RMN21982.1"/>
    <property type="molecule type" value="Genomic_DNA"/>
</dbReference>
<evidence type="ECO:0000313" key="3">
    <source>
        <dbReference type="Proteomes" id="UP000050564"/>
    </source>
</evidence>